<keyword evidence="2" id="KW-1185">Reference proteome</keyword>
<accession>A0ACB0Z626</accession>
<comment type="caution">
    <text evidence="1">The sequence shown here is derived from an EMBL/GenBank/DDBJ whole genome shotgun (WGS) entry which is preliminary data.</text>
</comment>
<gene>
    <name evidence="1" type="ORF">MENTE1834_LOCUS21068</name>
</gene>
<dbReference type="EMBL" id="CAVMJV010000026">
    <property type="protein sequence ID" value="CAK5074328.1"/>
    <property type="molecule type" value="Genomic_DNA"/>
</dbReference>
<reference evidence="1" key="1">
    <citation type="submission" date="2023-11" db="EMBL/GenBank/DDBJ databases">
        <authorList>
            <person name="Poullet M."/>
        </authorList>
    </citation>
    <scope>NUCLEOTIDE SEQUENCE</scope>
    <source>
        <strain evidence="1">E1834</strain>
    </source>
</reference>
<sequence length="66" mass="7589">MIFRRFPVTLKSAPPISPFPEIKQQLELVPLSTHRPVRIGPPEIKQQLELVTYLVFPSRSRSVPQP</sequence>
<evidence type="ECO:0000313" key="2">
    <source>
        <dbReference type="Proteomes" id="UP001497535"/>
    </source>
</evidence>
<evidence type="ECO:0000313" key="1">
    <source>
        <dbReference type="EMBL" id="CAK5074328.1"/>
    </source>
</evidence>
<protein>
    <submittedName>
        <fullName evidence="1">Uncharacterized protein</fullName>
    </submittedName>
</protein>
<proteinExistence type="predicted"/>
<name>A0ACB0Z626_MELEN</name>
<dbReference type="Proteomes" id="UP001497535">
    <property type="component" value="Unassembled WGS sequence"/>
</dbReference>
<organism evidence="1 2">
    <name type="scientific">Meloidogyne enterolobii</name>
    <name type="common">Root-knot nematode worm</name>
    <name type="synonym">Meloidogyne mayaguensis</name>
    <dbReference type="NCBI Taxonomy" id="390850"/>
    <lineage>
        <taxon>Eukaryota</taxon>
        <taxon>Metazoa</taxon>
        <taxon>Ecdysozoa</taxon>
        <taxon>Nematoda</taxon>
        <taxon>Chromadorea</taxon>
        <taxon>Rhabditida</taxon>
        <taxon>Tylenchina</taxon>
        <taxon>Tylenchomorpha</taxon>
        <taxon>Tylenchoidea</taxon>
        <taxon>Meloidogynidae</taxon>
        <taxon>Meloidogyninae</taxon>
        <taxon>Meloidogyne</taxon>
    </lineage>
</organism>